<dbReference type="GO" id="GO:0043022">
    <property type="term" value="F:ribosome binding"/>
    <property type="evidence" value="ECO:0007669"/>
    <property type="project" value="EnsemblFungi"/>
</dbReference>
<evidence type="ECO:0000313" key="2">
    <source>
        <dbReference type="EMBL" id="CDK29761.1"/>
    </source>
</evidence>
<feature type="compositionally biased region" description="Basic and acidic residues" evidence="1">
    <location>
        <begin position="229"/>
        <end position="246"/>
    </location>
</feature>
<sequence length="283" mass="30334">MNNLFVLLGNDEEGPELLATKEVVKKSTSSKKADVPPPSADKSRAKKKAPLKGNEGAIKVKNENDKVSAPASTERRTQKSKLTRQQTGKTDSARKEKAGWGDDADELDDELAGEKIAEEDAEEAEEEAVPAKSLEEYLAEVKLAQESLGGTTRAVRQVETDAEKTEIKAQEEFAPATASKKQREKARKVKNIVEFDAVFADEVPPPRSGATRGRGGARGSSRGGAPRAESTRPPRESRPPRGDSTKGARGGARGRGAARAPRGESRETRAPAQKLNEAAFPAL</sequence>
<protein>
    <submittedName>
        <fullName evidence="2">Uncharacterized protein</fullName>
    </submittedName>
</protein>
<dbReference type="EMBL" id="HG793131">
    <property type="protein sequence ID" value="CDK29761.1"/>
    <property type="molecule type" value="Genomic_DNA"/>
</dbReference>
<dbReference type="Gene3D" id="6.10.140.1040">
    <property type="match status" value="1"/>
</dbReference>
<dbReference type="GO" id="GO:0043558">
    <property type="term" value="P:regulation of translational initiation in response to stress"/>
    <property type="evidence" value="ECO:0007669"/>
    <property type="project" value="EnsemblFungi"/>
</dbReference>
<gene>
    <name evidence="2" type="ORF">KUCA_T00005754001</name>
</gene>
<dbReference type="GO" id="GO:0030371">
    <property type="term" value="F:translation repressor activity"/>
    <property type="evidence" value="ECO:0007669"/>
    <property type="project" value="EnsemblFungi"/>
</dbReference>
<organism evidence="2 3">
    <name type="scientific">Kuraishia capsulata CBS 1993</name>
    <dbReference type="NCBI Taxonomy" id="1382522"/>
    <lineage>
        <taxon>Eukaryota</taxon>
        <taxon>Fungi</taxon>
        <taxon>Dikarya</taxon>
        <taxon>Ascomycota</taxon>
        <taxon>Saccharomycotina</taxon>
        <taxon>Pichiomycetes</taxon>
        <taxon>Pichiales</taxon>
        <taxon>Pichiaceae</taxon>
        <taxon>Kuraishia</taxon>
    </lineage>
</organism>
<dbReference type="GeneID" id="34523132"/>
<dbReference type="Proteomes" id="UP000019384">
    <property type="component" value="Unassembled WGS sequence"/>
</dbReference>
<evidence type="ECO:0000256" key="1">
    <source>
        <dbReference type="SAM" id="MobiDB-lite"/>
    </source>
</evidence>
<dbReference type="GO" id="GO:0061770">
    <property type="term" value="F:translation elongation factor binding"/>
    <property type="evidence" value="ECO:0007669"/>
    <property type="project" value="EnsemblFungi"/>
</dbReference>
<dbReference type="GO" id="GO:0005737">
    <property type="term" value="C:cytoplasm"/>
    <property type="evidence" value="ECO:0007669"/>
    <property type="project" value="EnsemblFungi"/>
</dbReference>
<dbReference type="HOGENOM" id="CLU_043312_2_0_1"/>
<proteinExistence type="predicted"/>
<dbReference type="GO" id="GO:0043066">
    <property type="term" value="P:negative regulation of apoptotic process"/>
    <property type="evidence" value="ECO:0007669"/>
    <property type="project" value="EnsemblFungi"/>
</dbReference>
<dbReference type="GO" id="GO:0006414">
    <property type="term" value="P:translational elongation"/>
    <property type="evidence" value="ECO:0007669"/>
    <property type="project" value="EnsemblFungi"/>
</dbReference>
<keyword evidence="3" id="KW-1185">Reference proteome</keyword>
<dbReference type="STRING" id="1382522.W6MSI0"/>
<dbReference type="GO" id="GO:0141014">
    <property type="term" value="P:ribosome hibernation"/>
    <property type="evidence" value="ECO:0007669"/>
    <property type="project" value="EnsemblFungi"/>
</dbReference>
<reference evidence="2" key="2">
    <citation type="submission" date="2014-02" db="EMBL/GenBank/DDBJ databases">
        <title>Complete DNA sequence of /Kuraishia capsulata/ illustrates novel genomic features among budding yeasts (/Saccharomycotina/).</title>
        <authorList>
            <person name="Morales L."/>
            <person name="Noel B."/>
            <person name="Porcel B."/>
            <person name="Marcet-Houben M."/>
            <person name="Hullo M-F."/>
            <person name="Sacerdot C."/>
            <person name="Tekaia F."/>
            <person name="Leh-Louis V."/>
            <person name="Despons L."/>
            <person name="Khanna V."/>
            <person name="Aury J-M."/>
            <person name="Barbe V."/>
            <person name="Couloux A."/>
            <person name="Labadie K."/>
            <person name="Pelletier E."/>
            <person name="Souciet J-L."/>
            <person name="Boekhout T."/>
            <person name="Gabaldon T."/>
            <person name="Wincker P."/>
            <person name="Dujon B."/>
        </authorList>
    </citation>
    <scope>NUCLEOTIDE SEQUENCE</scope>
    <source>
        <strain evidence="2">CBS 1993</strain>
    </source>
</reference>
<dbReference type="OrthoDB" id="5426471at2759"/>
<reference evidence="2" key="1">
    <citation type="submission" date="2013-12" db="EMBL/GenBank/DDBJ databases">
        <authorList>
            <person name="Genoscope - CEA"/>
        </authorList>
    </citation>
    <scope>NUCLEOTIDE SEQUENCE</scope>
    <source>
        <strain evidence="2">CBS 1993</strain>
    </source>
</reference>
<feature type="compositionally biased region" description="Acidic residues" evidence="1">
    <location>
        <begin position="102"/>
        <end position="111"/>
    </location>
</feature>
<evidence type="ECO:0000313" key="3">
    <source>
        <dbReference type="Proteomes" id="UP000019384"/>
    </source>
</evidence>
<dbReference type="GO" id="GO:0042162">
    <property type="term" value="F:telomeric DNA binding"/>
    <property type="evidence" value="ECO:0007669"/>
    <property type="project" value="EnsemblFungi"/>
</dbReference>
<feature type="region of interest" description="Disordered" evidence="1">
    <location>
        <begin position="163"/>
        <end position="283"/>
    </location>
</feature>
<feature type="compositionally biased region" description="Acidic residues" evidence="1">
    <location>
        <begin position="119"/>
        <end position="128"/>
    </location>
</feature>
<dbReference type="RefSeq" id="XP_022461744.1">
    <property type="nucleotide sequence ID" value="XM_022602118.1"/>
</dbReference>
<accession>W6MSI0</accession>
<name>W6MSI0_9ASCO</name>
<dbReference type="GO" id="GO:0045142">
    <property type="term" value="F:triplex DNA binding"/>
    <property type="evidence" value="ECO:0007669"/>
    <property type="project" value="EnsemblFungi"/>
</dbReference>
<feature type="compositionally biased region" description="Basic residues" evidence="1">
    <location>
        <begin position="180"/>
        <end position="190"/>
    </location>
</feature>
<feature type="compositionally biased region" description="Basic and acidic residues" evidence="1">
    <location>
        <begin position="91"/>
        <end position="100"/>
    </location>
</feature>
<dbReference type="AlphaFoldDB" id="W6MSI0"/>
<dbReference type="GO" id="GO:0000723">
    <property type="term" value="P:telomere maintenance"/>
    <property type="evidence" value="ECO:0007669"/>
    <property type="project" value="EnsemblFungi"/>
</dbReference>
<feature type="compositionally biased region" description="Gly residues" evidence="1">
    <location>
        <begin position="212"/>
        <end position="222"/>
    </location>
</feature>
<dbReference type="GO" id="GO:0031929">
    <property type="term" value="P:TOR signaling"/>
    <property type="evidence" value="ECO:0007669"/>
    <property type="project" value="EnsemblFungi"/>
</dbReference>
<feature type="region of interest" description="Disordered" evidence="1">
    <location>
        <begin position="22"/>
        <end position="132"/>
    </location>
</feature>